<dbReference type="AlphaFoldDB" id="A0A0M3I3U9"/>
<keyword evidence="1" id="KW-1185">Reference proteome</keyword>
<organism evidence="1 2">
    <name type="scientific">Ascaris lumbricoides</name>
    <name type="common">Giant roundworm</name>
    <dbReference type="NCBI Taxonomy" id="6252"/>
    <lineage>
        <taxon>Eukaryota</taxon>
        <taxon>Metazoa</taxon>
        <taxon>Ecdysozoa</taxon>
        <taxon>Nematoda</taxon>
        <taxon>Chromadorea</taxon>
        <taxon>Rhabditida</taxon>
        <taxon>Spirurina</taxon>
        <taxon>Ascaridomorpha</taxon>
        <taxon>Ascaridoidea</taxon>
        <taxon>Ascarididae</taxon>
        <taxon>Ascaris</taxon>
    </lineage>
</organism>
<dbReference type="WBParaSite" id="ALUE_0001136601-mRNA-1">
    <property type="protein sequence ID" value="ALUE_0001136601-mRNA-1"/>
    <property type="gene ID" value="ALUE_0001136601"/>
</dbReference>
<sequence length="83" mass="9136">MVHGALCRCLEDDNGGTFGDRRMAEMSKKLQFACAENGWVWSVGFGPKAQPSKQNEPNVTSRLAVQPLSAHAVQRYARTVLCI</sequence>
<proteinExistence type="predicted"/>
<evidence type="ECO:0000313" key="1">
    <source>
        <dbReference type="Proteomes" id="UP000036681"/>
    </source>
</evidence>
<reference evidence="2" key="1">
    <citation type="submission" date="2017-02" db="UniProtKB">
        <authorList>
            <consortium name="WormBaseParasite"/>
        </authorList>
    </citation>
    <scope>IDENTIFICATION</scope>
</reference>
<name>A0A0M3I3U9_ASCLU</name>
<protein>
    <submittedName>
        <fullName evidence="2">TerD domain-containing protein</fullName>
    </submittedName>
</protein>
<accession>A0A0M3I3U9</accession>
<dbReference type="Proteomes" id="UP000036681">
    <property type="component" value="Unplaced"/>
</dbReference>
<evidence type="ECO:0000313" key="2">
    <source>
        <dbReference type="WBParaSite" id="ALUE_0001136601-mRNA-1"/>
    </source>
</evidence>